<protein>
    <recommendedName>
        <fullName evidence="1">Zinc-ribbon domain-containing protein</fullName>
    </recommendedName>
</protein>
<dbReference type="PIRSF" id="PIRSF012641">
    <property type="entry name" value="UCP012641"/>
    <property type="match status" value="1"/>
</dbReference>
<dbReference type="Pfam" id="PF15887">
    <property type="entry name" value="Peptidase_Mx"/>
    <property type="match status" value="1"/>
</dbReference>
<organism evidence="2 3">
    <name type="scientific">Pseudomonas kuykendallii</name>
    <dbReference type="NCBI Taxonomy" id="1007099"/>
    <lineage>
        <taxon>Bacteria</taxon>
        <taxon>Pseudomonadati</taxon>
        <taxon>Pseudomonadota</taxon>
        <taxon>Gammaproteobacteria</taxon>
        <taxon>Pseudomonadales</taxon>
        <taxon>Pseudomonadaceae</taxon>
        <taxon>Pseudomonas</taxon>
    </lineage>
</organism>
<gene>
    <name evidence="2" type="ORF">SAMN05216287_3000</name>
</gene>
<proteinExistence type="predicted"/>
<evidence type="ECO:0000313" key="2">
    <source>
        <dbReference type="EMBL" id="SDX46346.1"/>
    </source>
</evidence>
<feature type="domain" description="Zinc-ribbon" evidence="1">
    <location>
        <begin position="30"/>
        <end position="122"/>
    </location>
</feature>
<accession>A0A1H3BWV9</accession>
<dbReference type="STRING" id="1007099.SAMN05216287_3000"/>
<dbReference type="Proteomes" id="UP000243778">
    <property type="component" value="Unassembled WGS sequence"/>
</dbReference>
<reference evidence="3" key="1">
    <citation type="submission" date="2016-10" db="EMBL/GenBank/DDBJ databases">
        <authorList>
            <person name="Varghese N."/>
            <person name="Submissions S."/>
        </authorList>
    </citation>
    <scope>NUCLEOTIDE SEQUENCE [LARGE SCALE GENOMIC DNA]</scope>
    <source>
        <strain evidence="3">NRRL B-59562</strain>
    </source>
</reference>
<dbReference type="EMBL" id="FNNU01000004">
    <property type="protein sequence ID" value="SDX46346.1"/>
    <property type="molecule type" value="Genomic_DNA"/>
</dbReference>
<dbReference type="InterPro" id="IPR031321">
    <property type="entry name" value="UCP012641"/>
</dbReference>
<evidence type="ECO:0000259" key="1">
    <source>
        <dbReference type="Pfam" id="PF10005"/>
    </source>
</evidence>
<dbReference type="Gene3D" id="3.40.390.70">
    <property type="match status" value="1"/>
</dbReference>
<keyword evidence="3" id="KW-1185">Reference proteome</keyword>
<evidence type="ECO:0000313" key="3">
    <source>
        <dbReference type="Proteomes" id="UP000243778"/>
    </source>
</evidence>
<dbReference type="AlphaFoldDB" id="A0A1H3BWV9"/>
<dbReference type="InterPro" id="IPR011201">
    <property type="entry name" value="Zinc-ribbon_6_bact"/>
</dbReference>
<sequence length="392" mass="43760">MDLIVSAAYSVTSHRNGPRKTRLIGEKAHYQCACGQAVFFRNSVCLACSSPLGFAPDRGEIVPLSPAGEADTWRITDDPKSQVYLRCANLTMPAGCNWLVPQASGQTLCVACQLNRTIPDLSVEGNGERWHKIEAAKRRLVAQLLDLGLPLISKAQNEETGLAFDLLGTDAEGQNPMTGHSGGLITLNVAEADDAHRERMRAQLHEPYRTLLGHFRHEVGHYYWDRLIAGSGWLADFRRLFGDERLDYGEALQRHYDNGAPADWQQSFVSAYATMHPWEDWAETWAHYLHMMDTLDTAVGFGMTAMNSDLDFVPYTRDVLYDPQDEQGDDFIAFVNAWIEMAAMLNELARSMGQPDTYPFVLPAPVIAKLHFIHRVVQTRGNPPSLANLNDA</sequence>
<name>A0A1H3BWV9_9PSED</name>
<dbReference type="Pfam" id="PF10005">
    <property type="entry name" value="Zn_ribbon_DZR_6"/>
    <property type="match status" value="1"/>
</dbReference>
<dbReference type="OrthoDB" id="256753at2"/>